<evidence type="ECO:0000256" key="1">
    <source>
        <dbReference type="SAM" id="MobiDB-lite"/>
    </source>
</evidence>
<keyword evidence="2" id="KW-0472">Membrane</keyword>
<proteinExistence type="predicted"/>
<dbReference type="AlphaFoldDB" id="A0A285KSH9"/>
<evidence type="ECO:0000256" key="2">
    <source>
        <dbReference type="SAM" id="Phobius"/>
    </source>
</evidence>
<feature type="region of interest" description="Disordered" evidence="1">
    <location>
        <begin position="298"/>
        <end position="327"/>
    </location>
</feature>
<keyword evidence="2" id="KW-1133">Transmembrane helix</keyword>
<organism evidence="3 4">
    <name type="scientific">Paractinoplanes atraurantiacus</name>
    <dbReference type="NCBI Taxonomy" id="1036182"/>
    <lineage>
        <taxon>Bacteria</taxon>
        <taxon>Bacillati</taxon>
        <taxon>Actinomycetota</taxon>
        <taxon>Actinomycetes</taxon>
        <taxon>Micromonosporales</taxon>
        <taxon>Micromonosporaceae</taxon>
        <taxon>Paractinoplanes</taxon>
    </lineage>
</organism>
<reference evidence="3 4" key="1">
    <citation type="submission" date="2017-09" db="EMBL/GenBank/DDBJ databases">
        <authorList>
            <person name="Ehlers B."/>
            <person name="Leendertz F.H."/>
        </authorList>
    </citation>
    <scope>NUCLEOTIDE SEQUENCE [LARGE SCALE GENOMIC DNA]</scope>
    <source>
        <strain evidence="3 4">CGMCC 4.6857</strain>
    </source>
</reference>
<dbReference type="OrthoDB" id="3296464at2"/>
<dbReference type="RefSeq" id="WP_097329322.1">
    <property type="nucleotide sequence ID" value="NZ_OBDY01000058.1"/>
</dbReference>
<name>A0A285KSH9_9ACTN</name>
<evidence type="ECO:0000313" key="3">
    <source>
        <dbReference type="EMBL" id="SNY75590.1"/>
    </source>
</evidence>
<evidence type="ECO:0000313" key="4">
    <source>
        <dbReference type="Proteomes" id="UP000219612"/>
    </source>
</evidence>
<keyword evidence="4" id="KW-1185">Reference proteome</keyword>
<sequence>MDGPTDSYPLLSGAAGYAYWEETSVAGGEEEPPTEEFPLVPLTESALDGTAMAALPVQRRRGRPKVVVAALGAVILLGVGAVVAAASIGSSPPDTAPSAGSAADARGRGPEGGPAAQGRPGGEGSLAAGGGTADGGGPAFVAGAFDLASSVGELNLTLGRPGVGPVQVSSPPGSGLAPAVAVEGTTIRLTTAPTGVAGTGKVDVVLDARIAWTIRMSAGVRAATFELGGGTVREVDLGGGADTVQLALPGGDRVLPVRMSGGVREWSIVTEGEVPVRVVARSGAGEVTLYGRRQEGIARDTTLTAGDGPAPEAPTASGDGPGLDVTAAAGFGSLTVSPSAGR</sequence>
<gene>
    <name evidence="3" type="ORF">SAMN05421748_1586</name>
</gene>
<keyword evidence="2" id="KW-0812">Transmembrane</keyword>
<feature type="compositionally biased region" description="Gly residues" evidence="1">
    <location>
        <begin position="119"/>
        <end position="131"/>
    </location>
</feature>
<accession>A0A285KSH9</accession>
<feature type="compositionally biased region" description="Low complexity" evidence="1">
    <location>
        <begin position="89"/>
        <end position="104"/>
    </location>
</feature>
<feature type="region of interest" description="Disordered" evidence="1">
    <location>
        <begin position="89"/>
        <end position="131"/>
    </location>
</feature>
<feature type="transmembrane region" description="Helical" evidence="2">
    <location>
        <begin position="66"/>
        <end position="88"/>
    </location>
</feature>
<dbReference type="Proteomes" id="UP000219612">
    <property type="component" value="Unassembled WGS sequence"/>
</dbReference>
<dbReference type="EMBL" id="OBDY01000058">
    <property type="protein sequence ID" value="SNY75590.1"/>
    <property type="molecule type" value="Genomic_DNA"/>
</dbReference>
<protein>
    <submittedName>
        <fullName evidence="3">Uncharacterized protein</fullName>
    </submittedName>
</protein>